<dbReference type="GO" id="GO:0008887">
    <property type="term" value="F:glycerate kinase activity"/>
    <property type="evidence" value="ECO:0007669"/>
    <property type="project" value="InterPro"/>
</dbReference>
<dbReference type="Gene3D" id="3.40.1480.10">
    <property type="entry name" value="MOFRL domain"/>
    <property type="match status" value="1"/>
</dbReference>
<dbReference type="InterPro" id="IPR037035">
    <property type="entry name" value="GK-like_C_sf"/>
</dbReference>
<dbReference type="OrthoDB" id="9766552at2"/>
<dbReference type="Pfam" id="PF13660">
    <property type="entry name" value="DUF4147"/>
    <property type="match status" value="1"/>
</dbReference>
<evidence type="ECO:0000259" key="2">
    <source>
        <dbReference type="Pfam" id="PF13660"/>
    </source>
</evidence>
<dbReference type="Pfam" id="PF05161">
    <property type="entry name" value="MOFRL"/>
    <property type="match status" value="1"/>
</dbReference>
<dbReference type="PANTHER" id="PTHR12227:SF0">
    <property type="entry name" value="GLYCERATE KINASE"/>
    <property type="match status" value="1"/>
</dbReference>
<dbReference type="InterPro" id="IPR039760">
    <property type="entry name" value="MOFRL_protein"/>
</dbReference>
<gene>
    <name evidence="3" type="ORF">CIT26_18525</name>
</gene>
<dbReference type="AlphaFoldDB" id="A0A271LIM7"/>
<reference evidence="3 4" key="1">
    <citation type="submission" date="2017-08" db="EMBL/GenBank/DDBJ databases">
        <title>Mesorhizobium wenxinae sp. nov., a novel rhizobial species isolated from root nodules of chickpea (Cicer arietinum L.).</title>
        <authorList>
            <person name="Zhang J."/>
        </authorList>
    </citation>
    <scope>NUCLEOTIDE SEQUENCE [LARGE SCALE GENOMIC DNA]</scope>
    <source>
        <strain evidence="3 4">SDW018</strain>
    </source>
</reference>
<dbReference type="Gene3D" id="3.40.50.10180">
    <property type="entry name" value="Glycerate kinase, MOFRL-like N-terminal domain"/>
    <property type="match status" value="1"/>
</dbReference>
<evidence type="ECO:0000259" key="1">
    <source>
        <dbReference type="Pfam" id="PF05161"/>
    </source>
</evidence>
<feature type="domain" description="MOFRL-associated" evidence="2">
    <location>
        <begin position="10"/>
        <end position="229"/>
    </location>
</feature>
<comment type="caution">
    <text evidence="3">The sequence shown here is derived from an EMBL/GenBank/DDBJ whole genome shotgun (WGS) entry which is preliminary data.</text>
</comment>
<proteinExistence type="predicted"/>
<protein>
    <submittedName>
        <fullName evidence="3">Glycerate kinase</fullName>
    </submittedName>
</protein>
<keyword evidence="3" id="KW-0808">Transferase</keyword>
<dbReference type="GO" id="GO:0005737">
    <property type="term" value="C:cytoplasm"/>
    <property type="evidence" value="ECO:0007669"/>
    <property type="project" value="TreeGrafter"/>
</dbReference>
<evidence type="ECO:0000313" key="4">
    <source>
        <dbReference type="Proteomes" id="UP000216442"/>
    </source>
</evidence>
<accession>A0A271LIM7</accession>
<dbReference type="EMBL" id="NPKJ01000053">
    <property type="protein sequence ID" value="PAQ07971.1"/>
    <property type="molecule type" value="Genomic_DNA"/>
</dbReference>
<sequence length="421" mass="43132">MTALDPRPFLTAIFNAAVAAADPQRTIRDHLPATPKGRTIVIGAGKGSAQMAAAFERVWDGPIEGLVVTRYGYGATCQRIEIIEAAHPVPDAAGLEASRRLLEKVQGLTADDLVVALISGGGSALLPSPAESLTLADEIAVNEALLASGAPIAAMNTIRKHVSTIKGGRLAAAAYPAKVVSLVVSDIPGDNPALVASGPTVPDSGNRQEALASIAAYGMKLPASVMAHINSPAADAPRVDDPRFSRNEVHLIASAGVSLDAAAAEARRQGIEAVILSDSIEGEAREVGGVHAAIAREVATRNRPFPKPVLILSGGETTVTLRAKGKGGRNSEFLLAFAIGISGMDGINALAADTDGIDGSEDNAGTFADGSTVSRMRTVGVDAKAMLAGNNAWTAFNAVGDLFVPGPTGTNVNDLRAILIR</sequence>
<dbReference type="SUPFAM" id="SSF82544">
    <property type="entry name" value="GckA/TtuD-like"/>
    <property type="match status" value="1"/>
</dbReference>
<dbReference type="Proteomes" id="UP000216442">
    <property type="component" value="Unassembled WGS sequence"/>
</dbReference>
<dbReference type="InterPro" id="IPR007835">
    <property type="entry name" value="MOFRL"/>
</dbReference>
<name>A0A271LIM7_9HYPH</name>
<keyword evidence="4" id="KW-1185">Reference proteome</keyword>
<dbReference type="InterPro" id="IPR025286">
    <property type="entry name" value="MOFRL_assoc_dom"/>
</dbReference>
<dbReference type="InterPro" id="IPR038614">
    <property type="entry name" value="GK_N_sf"/>
</dbReference>
<dbReference type="PANTHER" id="PTHR12227">
    <property type="entry name" value="GLYCERATE KINASE"/>
    <property type="match status" value="1"/>
</dbReference>
<dbReference type="RefSeq" id="WP_095493915.1">
    <property type="nucleotide sequence ID" value="NZ_NPKJ01000053.1"/>
</dbReference>
<feature type="domain" description="MOFRL" evidence="1">
    <location>
        <begin position="310"/>
        <end position="414"/>
    </location>
</feature>
<keyword evidence="3" id="KW-0418">Kinase</keyword>
<organism evidence="3 4">
    <name type="scientific">Mesorhizobium temperatum</name>
    <dbReference type="NCBI Taxonomy" id="241416"/>
    <lineage>
        <taxon>Bacteria</taxon>
        <taxon>Pseudomonadati</taxon>
        <taxon>Pseudomonadota</taxon>
        <taxon>Alphaproteobacteria</taxon>
        <taxon>Hyphomicrobiales</taxon>
        <taxon>Phyllobacteriaceae</taxon>
        <taxon>Mesorhizobium</taxon>
    </lineage>
</organism>
<evidence type="ECO:0000313" key="3">
    <source>
        <dbReference type="EMBL" id="PAQ07971.1"/>
    </source>
</evidence>